<protein>
    <submittedName>
        <fullName evidence="1">Uncharacterized protein</fullName>
    </submittedName>
</protein>
<organism evidence="1 2">
    <name type="scientific">Avena sativa</name>
    <name type="common">Oat</name>
    <dbReference type="NCBI Taxonomy" id="4498"/>
    <lineage>
        <taxon>Eukaryota</taxon>
        <taxon>Viridiplantae</taxon>
        <taxon>Streptophyta</taxon>
        <taxon>Embryophyta</taxon>
        <taxon>Tracheophyta</taxon>
        <taxon>Spermatophyta</taxon>
        <taxon>Magnoliopsida</taxon>
        <taxon>Liliopsida</taxon>
        <taxon>Poales</taxon>
        <taxon>Poaceae</taxon>
        <taxon>BOP clade</taxon>
        <taxon>Pooideae</taxon>
        <taxon>Poodae</taxon>
        <taxon>Poeae</taxon>
        <taxon>Poeae Chloroplast Group 1 (Aveneae type)</taxon>
        <taxon>Aveninae</taxon>
        <taxon>Avena</taxon>
    </lineage>
</organism>
<reference evidence="1" key="1">
    <citation type="submission" date="2021-05" db="EMBL/GenBank/DDBJ databases">
        <authorList>
            <person name="Scholz U."/>
            <person name="Mascher M."/>
            <person name="Fiebig A."/>
        </authorList>
    </citation>
    <scope>NUCLEOTIDE SEQUENCE [LARGE SCALE GENOMIC DNA]</scope>
</reference>
<evidence type="ECO:0000313" key="1">
    <source>
        <dbReference type="EnsemblPlants" id="AVESA.00010b.r2.6CG1144810.1.CDS.1"/>
    </source>
</evidence>
<keyword evidence="2" id="KW-1185">Reference proteome</keyword>
<evidence type="ECO:0000313" key="2">
    <source>
        <dbReference type="Proteomes" id="UP001732700"/>
    </source>
</evidence>
<dbReference type="EnsemblPlants" id="AVESA.00010b.r2.6CG1144810.1">
    <property type="protein sequence ID" value="AVESA.00010b.r2.6CG1144810.1.CDS.1"/>
    <property type="gene ID" value="AVESA.00010b.r2.6CG1144810"/>
</dbReference>
<sequence>MTQLKTFSLMTRSVRISGEVMNIFANMPHLVDVHLSQISALDRLPESHKFPQSLRSFKLSACAIKEDPMPVLEKLECLVVLRLDGYKGQTMSCSAQGFPRLQNSKLLGFSNTAEWKIKAGAMPKLSHLRFFRFPKMKKLPKGLLHLPSLNHVELIDTPLSSVGDDNTLKKLRQKGCEVTTYSLGPSLTLLS</sequence>
<reference evidence="1" key="2">
    <citation type="submission" date="2025-09" db="UniProtKB">
        <authorList>
            <consortium name="EnsemblPlants"/>
        </authorList>
    </citation>
    <scope>IDENTIFICATION</scope>
</reference>
<accession>A0ACD5ZF11</accession>
<proteinExistence type="predicted"/>
<name>A0ACD5ZF11_AVESA</name>
<dbReference type="Proteomes" id="UP001732700">
    <property type="component" value="Chromosome 6C"/>
</dbReference>